<sequence length="911" mass="101874">MQAFAEALSLSDLFDPEVTLSGLNSAAPQSLGLALPLNSTSTDSHAASSGGTVRGSGKSVNGDRQALLQRRSSAMSAQGWEKVEKVKALSDFAPIHQKVSKKSSAHVARQGWSYHLARWPLLSLIFLVIYLEFGLYVFTRQIVNTWEFLVSMVSRPRQRLLRRRLHSAKSWKEWRAAALDMDEYLGFDAWKAADEDNKYDYPLVRKVKKSLKSLRESGDVKGLMGVLEICLRNNFAGTESVRMYSETFFGTKRLIESYTEEVVSALDSVRTSPDISLPEKRRFYRAINKNYGSSALCLSGGAGFGYYHFGVIKAFLDADLLPRVVTGTSAGGLVAALTCTRTDEELREMLVPELADHITACEDSIAVWLRRFMKTGARFDAVSWARKSSFFTRGSMTFREAYERTGRALNVSVIPFDQHSPTKLLNYLTAPDCVIWSAIIASAAVPGILNGVVLMQKTTQGDLKPMNFGSKFKDGSLRVDIPLESLHLLFNVNYSIVSQVFFFAPRGSVGRPVEHRKGQGWRGGFLLSAAEQYLKLELTKNFRVIRDLELLPQLLGSDWSSVFLQRFAGSVTILPKSRIADWTHLLTDPDRKELSRMIQVGESVSWPKLHMIENRLKIERNVLRGRSEVRQALHRSKVTTDSDSAARRKPVNQRLQEQHRYIPLESDAEKGFVSRSKVMKRSNGSNRVLESRSVMESDSNALRRRRARTTSPNLGTDLSRVHHNQLEELLGHSVDSNDSSSDRGEEKARVKTEISVTEHSSSDHPRKNRSKSFASSFSFPSFGYRRSSQPSSPTESKKFPERTVLSTPTSPRQPTSSLARWLSPHPEETSENVDIIQEEEDDDDSEGVEAMEAEGRSIAHQDFVSQDEDDNGLGTTTSEDESILSDGEVTVTGERATRSEVRESAAEGPTF</sequence>
<gene>
    <name evidence="1" type="ORF">QFC19_001725</name>
</gene>
<protein>
    <submittedName>
        <fullName evidence="1">Uncharacterized protein</fullName>
    </submittedName>
</protein>
<name>A0ACC2WGZ0_9TREE</name>
<reference evidence="1" key="1">
    <citation type="submission" date="2023-04" db="EMBL/GenBank/DDBJ databases">
        <title>Draft Genome sequencing of Naganishia species isolated from polar environments using Oxford Nanopore Technology.</title>
        <authorList>
            <person name="Leo P."/>
            <person name="Venkateswaran K."/>
        </authorList>
    </citation>
    <scope>NUCLEOTIDE SEQUENCE</scope>
    <source>
        <strain evidence="1">MNA-CCFEE 5261</strain>
    </source>
</reference>
<proteinExistence type="predicted"/>
<dbReference type="EMBL" id="JASBWR010000013">
    <property type="protein sequence ID" value="KAJ9110322.1"/>
    <property type="molecule type" value="Genomic_DNA"/>
</dbReference>
<dbReference type="Proteomes" id="UP001241377">
    <property type="component" value="Unassembled WGS sequence"/>
</dbReference>
<comment type="caution">
    <text evidence="1">The sequence shown here is derived from an EMBL/GenBank/DDBJ whole genome shotgun (WGS) entry which is preliminary data.</text>
</comment>
<accession>A0ACC2WGZ0</accession>
<evidence type="ECO:0000313" key="2">
    <source>
        <dbReference type="Proteomes" id="UP001241377"/>
    </source>
</evidence>
<evidence type="ECO:0000313" key="1">
    <source>
        <dbReference type="EMBL" id="KAJ9110322.1"/>
    </source>
</evidence>
<organism evidence="1 2">
    <name type="scientific">Naganishia cerealis</name>
    <dbReference type="NCBI Taxonomy" id="610337"/>
    <lineage>
        <taxon>Eukaryota</taxon>
        <taxon>Fungi</taxon>
        <taxon>Dikarya</taxon>
        <taxon>Basidiomycota</taxon>
        <taxon>Agaricomycotina</taxon>
        <taxon>Tremellomycetes</taxon>
        <taxon>Filobasidiales</taxon>
        <taxon>Filobasidiaceae</taxon>
        <taxon>Naganishia</taxon>
    </lineage>
</organism>
<keyword evidence="2" id="KW-1185">Reference proteome</keyword>